<accession>A0A9P9WFV2</accession>
<dbReference type="EMBL" id="JAFIMR010000029">
    <property type="protein sequence ID" value="KAI1861590.1"/>
    <property type="molecule type" value="Genomic_DNA"/>
</dbReference>
<evidence type="ECO:0000313" key="2">
    <source>
        <dbReference type="EMBL" id="KAI1861590.1"/>
    </source>
</evidence>
<comment type="caution">
    <text evidence="2">The sequence shown here is derived from an EMBL/GenBank/DDBJ whole genome shotgun (WGS) entry which is preliminary data.</text>
</comment>
<proteinExistence type="predicted"/>
<feature type="compositionally biased region" description="Polar residues" evidence="1">
    <location>
        <begin position="408"/>
        <end position="428"/>
    </location>
</feature>
<protein>
    <submittedName>
        <fullName evidence="2">Uncharacterized protein</fullName>
    </submittedName>
</protein>
<sequence>MHRLGSLRSLHRLSSTTPDRYVGPWPRQKSPPMRRKYPQFVAQPLLLDLIAEDVPSVRNYDPDVDGVPEHDGAKEYRRQAALEQRIAAFEAEHAEDEATFQHSIASSHSWRINDCDVLAAALAGLSTAPSNKPAPPPGFTDSLLAKNGVPRYARHATFKAIPYMLRRKKQASKLVSSLDPAGQLEQHREQIRSCLHFDRLKRTVQHILHRPGGGPLTTDLSNDVGDALARIAVRPEPPHPFDVLAFSNNVFLNLSSRGLPVGERFKDFALPLAVQCSALSVARMYLAPEPEAHGPGLSLINRLANALEAISESFDTASAGRNDPATLADIQRRRVEVFGFLTGTDISGQVSPFSLRHMVQDIKCTSTADLVVMDSGRTALKHFIHILGELGALRTLWYTNQWLSAPTAARSSDNTQTDGNTSSNTSSKPGEDKADSGSLVGSEEFVHALVRTLNAILSHRISLTAFDQGSATGILEEDLLLDLRAIGLSTKSHSVSHLGASHSRDNTPMADYLAREDSSFRRGVLDAFSKPTIEGFMEAVWTVLKQEATWQKRHRTN</sequence>
<organism evidence="2 3">
    <name type="scientific">Neoarthrinium moseri</name>
    <dbReference type="NCBI Taxonomy" id="1658444"/>
    <lineage>
        <taxon>Eukaryota</taxon>
        <taxon>Fungi</taxon>
        <taxon>Dikarya</taxon>
        <taxon>Ascomycota</taxon>
        <taxon>Pezizomycotina</taxon>
        <taxon>Sordariomycetes</taxon>
        <taxon>Xylariomycetidae</taxon>
        <taxon>Amphisphaeriales</taxon>
        <taxon>Apiosporaceae</taxon>
        <taxon>Neoarthrinium</taxon>
    </lineage>
</organism>
<feature type="region of interest" description="Disordered" evidence="1">
    <location>
        <begin position="408"/>
        <end position="438"/>
    </location>
</feature>
<name>A0A9P9WFV2_9PEZI</name>
<evidence type="ECO:0000256" key="1">
    <source>
        <dbReference type="SAM" id="MobiDB-lite"/>
    </source>
</evidence>
<dbReference type="Proteomes" id="UP000829685">
    <property type="component" value="Unassembled WGS sequence"/>
</dbReference>
<dbReference type="AlphaFoldDB" id="A0A9P9WFV2"/>
<evidence type="ECO:0000313" key="3">
    <source>
        <dbReference type="Proteomes" id="UP000829685"/>
    </source>
</evidence>
<gene>
    <name evidence="2" type="ORF">JX265_009557</name>
</gene>
<keyword evidence="3" id="KW-1185">Reference proteome</keyword>
<reference evidence="2" key="1">
    <citation type="submission" date="2021-03" db="EMBL/GenBank/DDBJ databases">
        <title>Revisited historic fungal species revealed as producer of novel bioactive compounds through whole genome sequencing and comparative genomics.</title>
        <authorList>
            <person name="Vignolle G.A."/>
            <person name="Hochenegger N."/>
            <person name="Mach R.L."/>
            <person name="Mach-Aigner A.R."/>
            <person name="Javad Rahimi M."/>
            <person name="Salim K.A."/>
            <person name="Chan C.M."/>
            <person name="Lim L.B.L."/>
            <person name="Cai F."/>
            <person name="Druzhinina I.S."/>
            <person name="U'Ren J.M."/>
            <person name="Derntl C."/>
        </authorList>
    </citation>
    <scope>NUCLEOTIDE SEQUENCE</scope>
    <source>
        <strain evidence="2">TUCIM 5799</strain>
    </source>
</reference>